<dbReference type="SUPFAM" id="SSF56672">
    <property type="entry name" value="DNA/RNA polymerases"/>
    <property type="match status" value="1"/>
</dbReference>
<dbReference type="AlphaFoldDB" id="A0A8S4DFZ5"/>
<dbReference type="PROSITE" id="PS50878">
    <property type="entry name" value="RT_POL"/>
    <property type="match status" value="1"/>
</dbReference>
<evidence type="ECO:0000313" key="3">
    <source>
        <dbReference type="Proteomes" id="UP000653454"/>
    </source>
</evidence>
<evidence type="ECO:0000313" key="2">
    <source>
        <dbReference type="EMBL" id="CAG9097769.1"/>
    </source>
</evidence>
<dbReference type="Proteomes" id="UP000653454">
    <property type="component" value="Unassembled WGS sequence"/>
</dbReference>
<dbReference type="SMART" id="SM01220">
    <property type="entry name" value="FSA_C"/>
    <property type="match status" value="1"/>
</dbReference>
<protein>
    <submittedName>
        <fullName evidence="2">(diamondback moth) hypothetical protein</fullName>
    </submittedName>
</protein>
<dbReference type="InterPro" id="IPR043502">
    <property type="entry name" value="DNA/RNA_pol_sf"/>
</dbReference>
<reference evidence="2" key="1">
    <citation type="submission" date="2020-11" db="EMBL/GenBank/DDBJ databases">
        <authorList>
            <person name="Whiteford S."/>
        </authorList>
    </citation>
    <scope>NUCLEOTIDE SEQUENCE</scope>
</reference>
<dbReference type="CDD" id="cd01650">
    <property type="entry name" value="RT_nLTR_like"/>
    <property type="match status" value="1"/>
</dbReference>
<sequence>MAIVVATEMEVERIILGLRNSSAVGCDGISTTVLKHARRSLLTPLTHIFNNCLLTVIFPECFKRALVHPIYKSGDRDSVTRKQVLEKLLNSRLVNFLDKHKIISDRQFGFRRGLSTEDAVLTVTNEIVNKLDSGKKCVGIFLDLSKAFDTVSVPILLSKLENIGVRGLALDIFRSYLSNRSQRVKIEQHISEDECLSFGVPQGSVLGPTLFLIYINGLCNLPLSFSKIVTYADDTAVIVHGDDWPETQSRAEAALDEIGKWLRNNLLTLNPSKSTYITFAHRVSSQPSSDEFSMAVHSCDRPAGICGCPHLVRVPFTKYLGVILDSSLNWHQHISTLVSRVRKLIYIFRRLRDVANPEILKTVYLSLAQSILSYCIPAWGGADKTAMLRLERAQRAVLKMAGSGRSAWGENGTTAAAGDDCKPSLPQDYRDYNCLQWHLEPTVRSVYSVCPLDGVATAAAGDDCKPSLPQDYRDYNCLQWHLEPTVRSVYSVCPLDGGTTAAAGDDCKPSLPQDYRDYNCLQWHLEPTVRLLSWGGKSIEPYGVDYILQKLGFSHARTTIPKWLQRGTLDPLDKLLSLVLLRLVAIVPHK</sequence>
<dbReference type="Pfam" id="PF00078">
    <property type="entry name" value="RVT_1"/>
    <property type="match status" value="1"/>
</dbReference>
<dbReference type="InterPro" id="IPR000477">
    <property type="entry name" value="RT_dom"/>
</dbReference>
<dbReference type="GO" id="GO:0071897">
    <property type="term" value="P:DNA biosynthetic process"/>
    <property type="evidence" value="ECO:0007669"/>
    <property type="project" value="UniProtKB-ARBA"/>
</dbReference>
<feature type="domain" description="Reverse transcriptase" evidence="1">
    <location>
        <begin position="1"/>
        <end position="324"/>
    </location>
</feature>
<organism evidence="2 3">
    <name type="scientific">Plutella xylostella</name>
    <name type="common">Diamondback moth</name>
    <name type="synonym">Plutella maculipennis</name>
    <dbReference type="NCBI Taxonomy" id="51655"/>
    <lineage>
        <taxon>Eukaryota</taxon>
        <taxon>Metazoa</taxon>
        <taxon>Ecdysozoa</taxon>
        <taxon>Arthropoda</taxon>
        <taxon>Hexapoda</taxon>
        <taxon>Insecta</taxon>
        <taxon>Pterygota</taxon>
        <taxon>Neoptera</taxon>
        <taxon>Endopterygota</taxon>
        <taxon>Lepidoptera</taxon>
        <taxon>Glossata</taxon>
        <taxon>Ditrysia</taxon>
        <taxon>Yponomeutoidea</taxon>
        <taxon>Plutellidae</taxon>
        <taxon>Plutella</taxon>
    </lineage>
</organism>
<evidence type="ECO:0000259" key="1">
    <source>
        <dbReference type="PROSITE" id="PS50878"/>
    </source>
</evidence>
<accession>A0A8S4DFZ5</accession>
<proteinExistence type="predicted"/>
<dbReference type="EMBL" id="CAJHNJ030000005">
    <property type="protein sequence ID" value="CAG9097769.1"/>
    <property type="molecule type" value="Genomic_DNA"/>
</dbReference>
<dbReference type="PANTHER" id="PTHR33332">
    <property type="entry name" value="REVERSE TRANSCRIPTASE DOMAIN-CONTAINING PROTEIN"/>
    <property type="match status" value="1"/>
</dbReference>
<keyword evidence="3" id="KW-1185">Reference proteome</keyword>
<dbReference type="InterPro" id="IPR056742">
    <property type="entry name" value="BLTP1_C"/>
</dbReference>
<name>A0A8S4DFZ5_PLUXY</name>
<gene>
    <name evidence="2" type="ORF">PLXY2_LOCUS2149</name>
</gene>
<dbReference type="Pfam" id="PF25040">
    <property type="entry name" value="BLTP1_C"/>
    <property type="match status" value="1"/>
</dbReference>
<comment type="caution">
    <text evidence="2">The sequence shown here is derived from an EMBL/GenBank/DDBJ whole genome shotgun (WGS) entry which is preliminary data.</text>
</comment>